<dbReference type="InterPro" id="IPR003753">
    <property type="entry name" value="Exonuc_VII_L"/>
</dbReference>
<comment type="function">
    <text evidence="5">Bidirectionally degrades single-stranded DNA into large acid-insoluble oligonucleotides, which are then degraded further into small acid-soluble oligonucleotides.</text>
</comment>
<accession>A0ABU4JN58</accession>
<feature type="domain" description="Exonuclease VII large subunit C-terminal" evidence="7">
    <location>
        <begin position="124"/>
        <end position="342"/>
    </location>
</feature>
<dbReference type="EC" id="3.1.11.6" evidence="5"/>
<keyword evidence="4 5" id="KW-0269">Exonuclease</keyword>
<dbReference type="GO" id="GO:0008855">
    <property type="term" value="F:exodeoxyribonuclease VII activity"/>
    <property type="evidence" value="ECO:0007669"/>
    <property type="project" value="UniProtKB-EC"/>
</dbReference>
<evidence type="ECO:0000259" key="8">
    <source>
        <dbReference type="Pfam" id="PF13742"/>
    </source>
</evidence>
<keyword evidence="2 5" id="KW-0540">Nuclease</keyword>
<dbReference type="EMBL" id="JARUJP010000001">
    <property type="protein sequence ID" value="MDW8799580.1"/>
    <property type="molecule type" value="Genomic_DNA"/>
</dbReference>
<evidence type="ECO:0000256" key="1">
    <source>
        <dbReference type="ARBA" id="ARBA00022490"/>
    </source>
</evidence>
<keyword evidence="1 5" id="KW-0963">Cytoplasm</keyword>
<organism evidence="9 10">
    <name type="scientific">Clostridium tanneri</name>
    <dbReference type="NCBI Taxonomy" id="3037988"/>
    <lineage>
        <taxon>Bacteria</taxon>
        <taxon>Bacillati</taxon>
        <taxon>Bacillota</taxon>
        <taxon>Clostridia</taxon>
        <taxon>Eubacteriales</taxon>
        <taxon>Clostridiaceae</taxon>
        <taxon>Clostridium</taxon>
    </lineage>
</organism>
<dbReference type="Pfam" id="PF13742">
    <property type="entry name" value="tRNA_anti_2"/>
    <property type="match status" value="1"/>
</dbReference>
<comment type="similarity">
    <text evidence="5 6">Belongs to the XseA family.</text>
</comment>
<dbReference type="NCBIfam" id="TIGR00237">
    <property type="entry name" value="xseA"/>
    <property type="match status" value="1"/>
</dbReference>
<dbReference type="Proteomes" id="UP001281656">
    <property type="component" value="Unassembled WGS sequence"/>
</dbReference>
<dbReference type="PANTHER" id="PTHR30008:SF0">
    <property type="entry name" value="EXODEOXYRIBONUCLEASE 7 LARGE SUBUNIT"/>
    <property type="match status" value="1"/>
</dbReference>
<comment type="caution">
    <text evidence="9">The sequence shown here is derived from an EMBL/GenBank/DDBJ whole genome shotgun (WGS) entry which is preliminary data.</text>
</comment>
<dbReference type="HAMAP" id="MF_00378">
    <property type="entry name" value="Exonuc_7_L"/>
    <property type="match status" value="1"/>
</dbReference>
<feature type="domain" description="OB-fold nucleic acid binding" evidence="8">
    <location>
        <begin position="6"/>
        <end position="101"/>
    </location>
</feature>
<evidence type="ECO:0000256" key="6">
    <source>
        <dbReference type="RuleBase" id="RU004355"/>
    </source>
</evidence>
<gene>
    <name evidence="5 9" type="primary">xseA</name>
    <name evidence="9" type="ORF">P8V03_00255</name>
</gene>
<dbReference type="PANTHER" id="PTHR30008">
    <property type="entry name" value="EXODEOXYRIBONUCLEASE 7 LARGE SUBUNIT"/>
    <property type="match status" value="1"/>
</dbReference>
<comment type="subunit">
    <text evidence="5">Heterooligomer composed of large and small subunits.</text>
</comment>
<evidence type="ECO:0000313" key="10">
    <source>
        <dbReference type="Proteomes" id="UP001281656"/>
    </source>
</evidence>
<comment type="catalytic activity">
    <reaction evidence="5 6">
        <text>Exonucleolytic cleavage in either 5'- to 3'- or 3'- to 5'-direction to yield nucleoside 5'-phosphates.</text>
        <dbReference type="EC" id="3.1.11.6"/>
    </reaction>
</comment>
<reference evidence="9 10" key="1">
    <citation type="submission" date="2023-04" db="EMBL/GenBank/DDBJ databases">
        <title>Clostridium tannerae sp. nov., isolated from the fecal material of an alpaca.</title>
        <authorList>
            <person name="Miller S."/>
            <person name="Hendry M."/>
            <person name="King J."/>
            <person name="Sankaranarayanan K."/>
            <person name="Lawson P.A."/>
        </authorList>
    </citation>
    <scope>NUCLEOTIDE SEQUENCE [LARGE SCALE GENOMIC DNA]</scope>
    <source>
        <strain evidence="9 10">A1-XYC3</strain>
    </source>
</reference>
<dbReference type="Pfam" id="PF02601">
    <property type="entry name" value="Exonuc_VII_L"/>
    <property type="match status" value="1"/>
</dbReference>
<evidence type="ECO:0000256" key="4">
    <source>
        <dbReference type="ARBA" id="ARBA00022839"/>
    </source>
</evidence>
<dbReference type="RefSeq" id="WP_318796297.1">
    <property type="nucleotide sequence ID" value="NZ_JARUJP010000001.1"/>
</dbReference>
<dbReference type="InterPro" id="IPR020579">
    <property type="entry name" value="Exonuc_VII_lsu_C"/>
</dbReference>
<dbReference type="InterPro" id="IPR025824">
    <property type="entry name" value="OB-fold_nuc-bd_dom"/>
</dbReference>
<sequence length="402" mass="45632">MYIKTLTISEINKYIKKVLDNDFILSNSSIKGEISNFKLHSSGHMYFSLKDENSKINCIMFKGNSRNLTFLPENGMKVIVKGRVSLYEKEGAYQFYCDKMELEGIGELYIAFEKLKNRLELEGLFKDEHKKAIPKYVQKIGVITSPTGAAIKDIINVTKTRNKSVEMVVYPALVQGINASKDIIKGIEVLNKIEDIDLIILARGGGSIEELWCFNDEELAYAVYNSKKPIITGVGHEIDYTIVDFVSDRRAATPSQAAEIAVFSLSQLKDKILFYKNNMSGYVSRKLAEKKSEIDMLRHSLEINSPTAYIVNQYNSIDRLRELINLKTRGKLEKEKERLIRVNALLSANNPLNILNKGYAIIEDKHKNIISEIHALKEADSIKIILKDGEAELRLEEINEVV</sequence>
<evidence type="ECO:0000256" key="5">
    <source>
        <dbReference type="HAMAP-Rule" id="MF_00378"/>
    </source>
</evidence>
<proteinExistence type="inferred from homology"/>
<evidence type="ECO:0000256" key="3">
    <source>
        <dbReference type="ARBA" id="ARBA00022801"/>
    </source>
</evidence>
<keyword evidence="10" id="KW-1185">Reference proteome</keyword>
<evidence type="ECO:0000259" key="7">
    <source>
        <dbReference type="Pfam" id="PF02601"/>
    </source>
</evidence>
<name>A0ABU4JN58_9CLOT</name>
<protein>
    <recommendedName>
        <fullName evidence="5">Exodeoxyribonuclease 7 large subunit</fullName>
        <ecNumber evidence="5">3.1.11.6</ecNumber>
    </recommendedName>
    <alternativeName>
        <fullName evidence="5">Exodeoxyribonuclease VII large subunit</fullName>
        <shortName evidence="5">Exonuclease VII large subunit</shortName>
    </alternativeName>
</protein>
<keyword evidence="3 5" id="KW-0378">Hydrolase</keyword>
<dbReference type="CDD" id="cd04489">
    <property type="entry name" value="ExoVII_LU_OBF"/>
    <property type="match status" value="1"/>
</dbReference>
<comment type="subcellular location">
    <subcellularLocation>
        <location evidence="5 6">Cytoplasm</location>
    </subcellularLocation>
</comment>
<evidence type="ECO:0000313" key="9">
    <source>
        <dbReference type="EMBL" id="MDW8799580.1"/>
    </source>
</evidence>
<evidence type="ECO:0000256" key="2">
    <source>
        <dbReference type="ARBA" id="ARBA00022722"/>
    </source>
</evidence>